<dbReference type="EMBL" id="LAZR01067885">
    <property type="protein sequence ID" value="KKK50702.1"/>
    <property type="molecule type" value="Genomic_DNA"/>
</dbReference>
<dbReference type="SUPFAM" id="SSF56752">
    <property type="entry name" value="D-aminoacid aminotransferase-like PLP-dependent enzymes"/>
    <property type="match status" value="1"/>
</dbReference>
<reference evidence="1" key="1">
    <citation type="journal article" date="2015" name="Nature">
        <title>Complex archaea that bridge the gap between prokaryotes and eukaryotes.</title>
        <authorList>
            <person name="Spang A."/>
            <person name="Saw J.H."/>
            <person name="Jorgensen S.L."/>
            <person name="Zaremba-Niedzwiedzka K."/>
            <person name="Martijn J."/>
            <person name="Lind A.E."/>
            <person name="van Eijk R."/>
            <person name="Schleper C."/>
            <person name="Guy L."/>
            <person name="Ettema T.J."/>
        </authorList>
    </citation>
    <scope>NUCLEOTIDE SEQUENCE</scope>
</reference>
<name>A0A0F8W1W6_9ZZZZ</name>
<dbReference type="Pfam" id="PF01063">
    <property type="entry name" value="Aminotran_4"/>
    <property type="match status" value="1"/>
</dbReference>
<dbReference type="AlphaFoldDB" id="A0A0F8W1W6"/>
<dbReference type="InterPro" id="IPR001544">
    <property type="entry name" value="Aminotrans_IV"/>
</dbReference>
<protein>
    <recommendedName>
        <fullName evidence="2">Branched-chain amino acid aminotransferase</fullName>
    </recommendedName>
</protein>
<dbReference type="GO" id="GO:0003824">
    <property type="term" value="F:catalytic activity"/>
    <property type="evidence" value="ECO:0007669"/>
    <property type="project" value="InterPro"/>
</dbReference>
<gene>
    <name evidence="1" type="ORF">LCGC14_3122400</name>
</gene>
<sequence length="92" mass="10902">MPEAPIPHAYFQKQFMPLAEAKIGIMTHAFNYGTGVFEGIRGNWNDAEQQIYLFRLKEHFDRLRKSCRIMRIEFEYSNEELQSIITKLVEMS</sequence>
<dbReference type="InterPro" id="IPR043131">
    <property type="entry name" value="BCAT-like_N"/>
</dbReference>
<organism evidence="1">
    <name type="scientific">marine sediment metagenome</name>
    <dbReference type="NCBI Taxonomy" id="412755"/>
    <lineage>
        <taxon>unclassified sequences</taxon>
        <taxon>metagenomes</taxon>
        <taxon>ecological metagenomes</taxon>
    </lineage>
</organism>
<evidence type="ECO:0008006" key="2">
    <source>
        <dbReference type="Google" id="ProtNLM"/>
    </source>
</evidence>
<dbReference type="Gene3D" id="3.30.470.10">
    <property type="match status" value="1"/>
</dbReference>
<evidence type="ECO:0000313" key="1">
    <source>
        <dbReference type="EMBL" id="KKK50702.1"/>
    </source>
</evidence>
<accession>A0A0F8W1W6</accession>
<proteinExistence type="predicted"/>
<dbReference type="InterPro" id="IPR036038">
    <property type="entry name" value="Aminotransferase-like"/>
</dbReference>
<comment type="caution">
    <text evidence="1">The sequence shown here is derived from an EMBL/GenBank/DDBJ whole genome shotgun (WGS) entry which is preliminary data.</text>
</comment>
<feature type="non-terminal residue" evidence="1">
    <location>
        <position position="92"/>
    </location>
</feature>